<reference evidence="2 3" key="1">
    <citation type="submission" date="2021-03" db="EMBL/GenBank/DDBJ databases">
        <title>Genomic Encyclopedia of Type Strains, Phase IV (KMG-IV): sequencing the most valuable type-strain genomes for metagenomic binning, comparative biology and taxonomic classification.</title>
        <authorList>
            <person name="Goeker M."/>
        </authorList>
    </citation>
    <scope>NUCLEOTIDE SEQUENCE [LARGE SCALE GENOMIC DNA]</scope>
    <source>
        <strain evidence="2 3">DSM 26806</strain>
    </source>
</reference>
<accession>A0ABS4JFP5</accession>
<dbReference type="Proteomes" id="UP001519288">
    <property type="component" value="Unassembled WGS sequence"/>
</dbReference>
<protein>
    <recommendedName>
        <fullName evidence="4">DUF3949 domain-containing protein</fullName>
    </recommendedName>
</protein>
<dbReference type="EMBL" id="JAGGLD010000002">
    <property type="protein sequence ID" value="MBP2000522.1"/>
    <property type="molecule type" value="Genomic_DNA"/>
</dbReference>
<evidence type="ECO:0008006" key="4">
    <source>
        <dbReference type="Google" id="ProtNLM"/>
    </source>
</evidence>
<organism evidence="2 3">
    <name type="scientific">Paenibacillus shirakamiensis</name>
    <dbReference type="NCBI Taxonomy" id="1265935"/>
    <lineage>
        <taxon>Bacteria</taxon>
        <taxon>Bacillati</taxon>
        <taxon>Bacillota</taxon>
        <taxon>Bacilli</taxon>
        <taxon>Bacillales</taxon>
        <taxon>Paenibacillaceae</taxon>
        <taxon>Paenibacillus</taxon>
    </lineage>
</organism>
<sequence>MNYTLGILAAASLVLVFAIMVRVQYGYISQLRGQRHKTGSEQNTYYEKMTFEEEQLHYNQQGGFWPASLVASIIYKARHKKAAH</sequence>
<keyword evidence="1" id="KW-0812">Transmembrane</keyword>
<evidence type="ECO:0000313" key="2">
    <source>
        <dbReference type="EMBL" id="MBP2000522.1"/>
    </source>
</evidence>
<comment type="caution">
    <text evidence="2">The sequence shown here is derived from an EMBL/GenBank/DDBJ whole genome shotgun (WGS) entry which is preliminary data.</text>
</comment>
<dbReference type="InterPro" id="IPR025032">
    <property type="entry name" value="DUF3949"/>
</dbReference>
<evidence type="ECO:0000313" key="3">
    <source>
        <dbReference type="Proteomes" id="UP001519288"/>
    </source>
</evidence>
<keyword evidence="3" id="KW-1185">Reference proteome</keyword>
<name>A0ABS4JFP5_9BACL</name>
<feature type="transmembrane region" description="Helical" evidence="1">
    <location>
        <begin position="6"/>
        <end position="28"/>
    </location>
</feature>
<gene>
    <name evidence="2" type="ORF">J2Z69_001553</name>
</gene>
<dbReference type="RefSeq" id="WP_209860804.1">
    <property type="nucleotide sequence ID" value="NZ_JAGGLD010000002.1"/>
</dbReference>
<proteinExistence type="predicted"/>
<keyword evidence="1" id="KW-1133">Transmembrane helix</keyword>
<dbReference type="Pfam" id="PF13133">
    <property type="entry name" value="DUF3949"/>
    <property type="match status" value="1"/>
</dbReference>
<evidence type="ECO:0000256" key="1">
    <source>
        <dbReference type="SAM" id="Phobius"/>
    </source>
</evidence>
<keyword evidence="1" id="KW-0472">Membrane</keyword>